<evidence type="ECO:0000256" key="1">
    <source>
        <dbReference type="ARBA" id="ARBA00004651"/>
    </source>
</evidence>
<dbReference type="PANTHER" id="PTHR20855:SF3">
    <property type="entry name" value="LD03007P"/>
    <property type="match status" value="1"/>
</dbReference>
<keyword evidence="8" id="KW-1185">Reference proteome</keyword>
<gene>
    <name evidence="7" type="ORF">NEF87_004372</name>
</gene>
<dbReference type="InterPro" id="IPR005744">
    <property type="entry name" value="Hy-lIII"/>
</dbReference>
<feature type="transmembrane region" description="Helical" evidence="6">
    <location>
        <begin position="152"/>
        <end position="170"/>
    </location>
</feature>
<dbReference type="NCBIfam" id="TIGR01065">
    <property type="entry name" value="hlyIII"/>
    <property type="match status" value="1"/>
</dbReference>
<evidence type="ECO:0000256" key="4">
    <source>
        <dbReference type="ARBA" id="ARBA00022989"/>
    </source>
</evidence>
<comment type="subcellular location">
    <subcellularLocation>
        <location evidence="1">Cell membrane</location>
        <topology evidence="1">Multi-pass membrane protein</topology>
    </subcellularLocation>
</comment>
<feature type="transmembrane region" description="Helical" evidence="6">
    <location>
        <begin position="176"/>
        <end position="198"/>
    </location>
</feature>
<evidence type="ECO:0000256" key="5">
    <source>
        <dbReference type="ARBA" id="ARBA00023136"/>
    </source>
</evidence>
<accession>A0ABY6HYZ0</accession>
<evidence type="ECO:0000256" key="6">
    <source>
        <dbReference type="SAM" id="Phobius"/>
    </source>
</evidence>
<protein>
    <recommendedName>
        <fullName evidence="9">Hemolysin III family protein</fullName>
    </recommendedName>
</protein>
<keyword evidence="5 6" id="KW-0472">Membrane</keyword>
<evidence type="ECO:0000313" key="8">
    <source>
        <dbReference type="Proteomes" id="UP001208689"/>
    </source>
</evidence>
<keyword evidence="3 6" id="KW-0812">Transmembrane</keyword>
<dbReference type="Pfam" id="PF03006">
    <property type="entry name" value="HlyIII"/>
    <property type="match status" value="1"/>
</dbReference>
<feature type="transmembrane region" description="Helical" evidence="6">
    <location>
        <begin position="63"/>
        <end position="86"/>
    </location>
</feature>
<feature type="transmembrane region" description="Helical" evidence="6">
    <location>
        <begin position="210"/>
        <end position="236"/>
    </location>
</feature>
<dbReference type="Proteomes" id="UP001208689">
    <property type="component" value="Chromosome"/>
</dbReference>
<organism evidence="7 8">
    <name type="scientific">Candidatus Lokiarchaeum ossiferum</name>
    <dbReference type="NCBI Taxonomy" id="2951803"/>
    <lineage>
        <taxon>Archaea</taxon>
        <taxon>Promethearchaeati</taxon>
        <taxon>Promethearchaeota</taxon>
        <taxon>Promethearchaeia</taxon>
        <taxon>Promethearchaeales</taxon>
        <taxon>Promethearchaeaceae</taxon>
        <taxon>Candidatus Lokiarchaeum</taxon>
    </lineage>
</organism>
<sequence length="237" mass="27117">MENNILSSHTKNFDSSVPELSRKSFVRQKKERFSSFSHLFGAVAIILGLPLLLVLSYPSVEKIVLSLIYTLSTAFLFFCSSFYHAFKKTENEVSIWRKFDHIAIFVMIAGTYTPICYLYLDGIWRWGILAAQWFLVICGLIFKLFVMNAPRYITTGIYLLQGWMAVLPIYQLSMKMSVISLILMAFGGILYSIGAIIYNRKKPNPIPDVFGFHEIFHVLILMGAFSHYLVIVLSLVK</sequence>
<name>A0ABY6HYZ0_9ARCH</name>
<dbReference type="InterPro" id="IPR004254">
    <property type="entry name" value="AdipoR/HlyIII-related"/>
</dbReference>
<dbReference type="EMBL" id="CP104013">
    <property type="protein sequence ID" value="UYP48087.1"/>
    <property type="molecule type" value="Genomic_DNA"/>
</dbReference>
<feature type="transmembrane region" description="Helical" evidence="6">
    <location>
        <begin position="98"/>
        <end position="120"/>
    </location>
</feature>
<evidence type="ECO:0000256" key="3">
    <source>
        <dbReference type="ARBA" id="ARBA00022692"/>
    </source>
</evidence>
<feature type="transmembrane region" description="Helical" evidence="6">
    <location>
        <begin position="126"/>
        <end position="145"/>
    </location>
</feature>
<keyword evidence="4 6" id="KW-1133">Transmembrane helix</keyword>
<proteinExistence type="predicted"/>
<evidence type="ECO:0008006" key="9">
    <source>
        <dbReference type="Google" id="ProtNLM"/>
    </source>
</evidence>
<keyword evidence="2" id="KW-1003">Cell membrane</keyword>
<evidence type="ECO:0000313" key="7">
    <source>
        <dbReference type="EMBL" id="UYP48087.1"/>
    </source>
</evidence>
<reference evidence="7" key="1">
    <citation type="submission" date="2022-09" db="EMBL/GenBank/DDBJ databases">
        <title>Actin cytoskeleton and complex cell architecture in an #Asgard archaeon.</title>
        <authorList>
            <person name="Ponce Toledo R.I."/>
            <person name="Schleper C."/>
            <person name="Rodrigues Oliveira T."/>
            <person name="Wollweber F."/>
            <person name="Xu J."/>
            <person name="Rittmann S."/>
            <person name="Klingl A."/>
            <person name="Pilhofer M."/>
        </authorList>
    </citation>
    <scope>NUCLEOTIDE SEQUENCE</scope>
    <source>
        <strain evidence="7">B-35</strain>
    </source>
</reference>
<feature type="transmembrane region" description="Helical" evidence="6">
    <location>
        <begin position="36"/>
        <end position="57"/>
    </location>
</feature>
<evidence type="ECO:0000256" key="2">
    <source>
        <dbReference type="ARBA" id="ARBA00022475"/>
    </source>
</evidence>
<dbReference type="PANTHER" id="PTHR20855">
    <property type="entry name" value="ADIPOR/PROGESTIN RECEPTOR-RELATED"/>
    <property type="match status" value="1"/>
</dbReference>